<dbReference type="Proteomes" id="UP000451233">
    <property type="component" value="Unassembled WGS sequence"/>
</dbReference>
<proteinExistence type="predicted"/>
<gene>
    <name evidence="2" type="ORF">GS398_16480</name>
</gene>
<feature type="compositionally biased region" description="Basic and acidic residues" evidence="1">
    <location>
        <begin position="10"/>
        <end position="19"/>
    </location>
</feature>
<protein>
    <submittedName>
        <fullName evidence="2">Uncharacterized protein</fullName>
    </submittedName>
</protein>
<reference evidence="2 3" key="1">
    <citation type="submission" date="2019-11" db="EMBL/GenBank/DDBJ databases">
        <title>Pedobacter sp. HMF7056 Genome sequencing and assembly.</title>
        <authorList>
            <person name="Kang H."/>
            <person name="Kim H."/>
            <person name="Joh K."/>
        </authorList>
    </citation>
    <scope>NUCLEOTIDE SEQUENCE [LARGE SCALE GENOMIC DNA]</scope>
    <source>
        <strain evidence="2 3">HMF7056</strain>
    </source>
</reference>
<accession>A0A7K1Y1K3</accession>
<evidence type="ECO:0000256" key="1">
    <source>
        <dbReference type="SAM" id="MobiDB-lite"/>
    </source>
</evidence>
<organism evidence="2 3">
    <name type="scientific">Hufsiella ginkgonis</name>
    <dbReference type="NCBI Taxonomy" id="2695274"/>
    <lineage>
        <taxon>Bacteria</taxon>
        <taxon>Pseudomonadati</taxon>
        <taxon>Bacteroidota</taxon>
        <taxon>Sphingobacteriia</taxon>
        <taxon>Sphingobacteriales</taxon>
        <taxon>Sphingobacteriaceae</taxon>
        <taxon>Hufsiella</taxon>
    </lineage>
</organism>
<evidence type="ECO:0000313" key="3">
    <source>
        <dbReference type="Proteomes" id="UP000451233"/>
    </source>
</evidence>
<feature type="region of interest" description="Disordered" evidence="1">
    <location>
        <begin position="1"/>
        <end position="31"/>
    </location>
</feature>
<keyword evidence="3" id="KW-1185">Reference proteome</keyword>
<name>A0A7K1Y1K3_9SPHI</name>
<dbReference type="AlphaFoldDB" id="A0A7K1Y1K3"/>
<comment type="caution">
    <text evidence="2">The sequence shown here is derived from an EMBL/GenBank/DDBJ whole genome shotgun (WGS) entry which is preliminary data.</text>
</comment>
<sequence length="129" mass="15099">MNRDFLSNFERSETKREAPVEDSEGSSAEQDVEFRDGDYIRNVCFVWPDGRRKFIPYGRLDSGEIDDEYETIRLTFGVEIVELTGVRLLPLFYSFMEHKRKIVYCDDPRYNELSDNGSIVNNIVIVQNT</sequence>
<dbReference type="EMBL" id="WVHS01000004">
    <property type="protein sequence ID" value="MXV16899.1"/>
    <property type="molecule type" value="Genomic_DNA"/>
</dbReference>
<dbReference type="RefSeq" id="WP_160907914.1">
    <property type="nucleotide sequence ID" value="NZ_WVHS01000004.1"/>
</dbReference>
<evidence type="ECO:0000313" key="2">
    <source>
        <dbReference type="EMBL" id="MXV16899.1"/>
    </source>
</evidence>